<evidence type="ECO:0000313" key="3">
    <source>
        <dbReference type="EMBL" id="MBK1825946.1"/>
    </source>
</evidence>
<evidence type="ECO:0008006" key="5">
    <source>
        <dbReference type="Google" id="ProtNLM"/>
    </source>
</evidence>
<feature type="chain" id="PRO_5037578278" description="HEAT repeat domain-containing protein" evidence="2">
    <location>
        <begin position="21"/>
        <end position="426"/>
    </location>
</feature>
<proteinExistence type="predicted"/>
<dbReference type="RefSeq" id="WP_200276126.1">
    <property type="nucleotide sequence ID" value="NZ_JAENII010000002.1"/>
</dbReference>
<organism evidence="3 4">
    <name type="scientific">Haloferula rosea</name>
    <dbReference type="NCBI Taxonomy" id="490093"/>
    <lineage>
        <taxon>Bacteria</taxon>
        <taxon>Pseudomonadati</taxon>
        <taxon>Verrucomicrobiota</taxon>
        <taxon>Verrucomicrobiia</taxon>
        <taxon>Verrucomicrobiales</taxon>
        <taxon>Verrucomicrobiaceae</taxon>
        <taxon>Haloferula</taxon>
    </lineage>
</organism>
<name>A0A934VED9_9BACT</name>
<feature type="compositionally biased region" description="Polar residues" evidence="1">
    <location>
        <begin position="28"/>
        <end position="38"/>
    </location>
</feature>
<dbReference type="AlphaFoldDB" id="A0A934VED9"/>
<evidence type="ECO:0000256" key="2">
    <source>
        <dbReference type="SAM" id="SignalP"/>
    </source>
</evidence>
<feature type="compositionally biased region" description="Polar residues" evidence="1">
    <location>
        <begin position="46"/>
        <end position="62"/>
    </location>
</feature>
<dbReference type="EMBL" id="JAENII010000002">
    <property type="protein sequence ID" value="MBK1825946.1"/>
    <property type="molecule type" value="Genomic_DNA"/>
</dbReference>
<keyword evidence="2" id="KW-0732">Signal</keyword>
<sequence length="426" mass="46268">MNQKVLFAASFALTAGAAFIAGRASSSQPDASEDTASTTPPPRLSRSGSATESGFAGSQRSKLTGREPRDRSSSETEALVQEMVDIMASTDPLTRTQEWLDFVNGLDPDRFEEVVAEFRAKGLTNGNMTEYAMVLTAWAKVDPLSALDYAKENTGSPFARNTILASWAGTDPNGAIQWAESNHDGDGANPWMVGVIKGVVANDPYLATELLGNMPYSEQRGDALTAILPHVLNQGPEAARQWVAGLSDDRLRNGAIQRMAGALAKTDPEGTANWLASTPGDGATGAMDNVIGTWAREDIQAATSYYQGLPAGELRTSALRGLSNQLAMSDPQAAASLIDANPGDASDRVYQQFVWHSFREDPALAANYIGRIENDRERDSTYRRMLEGWLRRDFDSANAWISSNELPEDVSKRIEGRIREMEQRQQ</sequence>
<feature type="region of interest" description="Disordered" evidence="1">
    <location>
        <begin position="23"/>
        <end position="76"/>
    </location>
</feature>
<feature type="compositionally biased region" description="Basic and acidic residues" evidence="1">
    <location>
        <begin position="64"/>
        <end position="74"/>
    </location>
</feature>
<comment type="caution">
    <text evidence="3">The sequence shown here is derived from an EMBL/GenBank/DDBJ whole genome shotgun (WGS) entry which is preliminary data.</text>
</comment>
<evidence type="ECO:0000313" key="4">
    <source>
        <dbReference type="Proteomes" id="UP000658278"/>
    </source>
</evidence>
<feature type="signal peptide" evidence="2">
    <location>
        <begin position="1"/>
        <end position="20"/>
    </location>
</feature>
<evidence type="ECO:0000256" key="1">
    <source>
        <dbReference type="SAM" id="MobiDB-lite"/>
    </source>
</evidence>
<protein>
    <recommendedName>
        <fullName evidence="5">HEAT repeat domain-containing protein</fullName>
    </recommendedName>
</protein>
<reference evidence="3" key="1">
    <citation type="submission" date="2021-01" db="EMBL/GenBank/DDBJ databases">
        <title>Modified the classification status of verrucomicrobia.</title>
        <authorList>
            <person name="Feng X."/>
        </authorList>
    </citation>
    <scope>NUCLEOTIDE SEQUENCE</scope>
    <source>
        <strain evidence="3">KCTC 22201</strain>
    </source>
</reference>
<gene>
    <name evidence="3" type="ORF">JIN81_02860</name>
</gene>
<keyword evidence="4" id="KW-1185">Reference proteome</keyword>
<dbReference type="Proteomes" id="UP000658278">
    <property type="component" value="Unassembled WGS sequence"/>
</dbReference>
<accession>A0A934VED9</accession>